<feature type="domain" description="Response regulatory" evidence="3">
    <location>
        <begin position="7"/>
        <end position="125"/>
    </location>
</feature>
<organism evidence="4 5">
    <name type="scientific">Anaeromyxobacter diazotrophicus</name>
    <dbReference type="NCBI Taxonomy" id="2590199"/>
    <lineage>
        <taxon>Bacteria</taxon>
        <taxon>Pseudomonadati</taxon>
        <taxon>Myxococcota</taxon>
        <taxon>Myxococcia</taxon>
        <taxon>Myxococcales</taxon>
        <taxon>Cystobacterineae</taxon>
        <taxon>Anaeromyxobacteraceae</taxon>
        <taxon>Anaeromyxobacter</taxon>
    </lineage>
</organism>
<gene>
    <name evidence="4" type="ORF">AMYX_21670</name>
</gene>
<accession>A0A7I9VLZ6</accession>
<dbReference type="SUPFAM" id="SSF52172">
    <property type="entry name" value="CheY-like"/>
    <property type="match status" value="1"/>
</dbReference>
<dbReference type="SMART" id="SM00448">
    <property type="entry name" value="REC"/>
    <property type="match status" value="1"/>
</dbReference>
<keyword evidence="5" id="KW-1185">Reference proteome</keyword>
<dbReference type="RefSeq" id="WP_176064913.1">
    <property type="nucleotide sequence ID" value="NZ_BJTG01000004.1"/>
</dbReference>
<name>A0A7I9VLZ6_9BACT</name>
<dbReference type="PANTHER" id="PTHR44591:SF3">
    <property type="entry name" value="RESPONSE REGULATORY DOMAIN-CONTAINING PROTEIN"/>
    <property type="match status" value="1"/>
</dbReference>
<comment type="caution">
    <text evidence="4">The sequence shown here is derived from an EMBL/GenBank/DDBJ whole genome shotgun (WGS) entry which is preliminary data.</text>
</comment>
<dbReference type="InterPro" id="IPR050595">
    <property type="entry name" value="Bact_response_regulator"/>
</dbReference>
<dbReference type="Pfam" id="PF00072">
    <property type="entry name" value="Response_reg"/>
    <property type="match status" value="1"/>
</dbReference>
<dbReference type="PANTHER" id="PTHR44591">
    <property type="entry name" value="STRESS RESPONSE REGULATOR PROTEIN 1"/>
    <property type="match status" value="1"/>
</dbReference>
<dbReference type="PROSITE" id="PS50110">
    <property type="entry name" value="RESPONSE_REGULATORY"/>
    <property type="match status" value="1"/>
</dbReference>
<evidence type="ECO:0000256" key="1">
    <source>
        <dbReference type="ARBA" id="ARBA00022553"/>
    </source>
</evidence>
<proteinExistence type="predicted"/>
<feature type="modified residue" description="4-aspartylphosphate" evidence="2">
    <location>
        <position position="58"/>
    </location>
</feature>
<dbReference type="InterPro" id="IPR001789">
    <property type="entry name" value="Sig_transdc_resp-reg_receiver"/>
</dbReference>
<evidence type="ECO:0000313" key="4">
    <source>
        <dbReference type="EMBL" id="GEJ57426.1"/>
    </source>
</evidence>
<dbReference type="Gene3D" id="3.40.50.2300">
    <property type="match status" value="1"/>
</dbReference>
<sequence length="135" mass="14499">MTATTPRALLLHGDRRTRQLLRRGLACHGFEVLTAADGERGLTVLLDELLDLDVLVLDADLPRRDGWSLLRLIRSAGGERDLRVVVVGRGLDPARCAQLRWLGADAALDLAQGAERIADAAEGTAVPSWPALACA</sequence>
<dbReference type="Proteomes" id="UP000503640">
    <property type="component" value="Unassembled WGS sequence"/>
</dbReference>
<keyword evidence="1 2" id="KW-0597">Phosphoprotein</keyword>
<dbReference type="InterPro" id="IPR011006">
    <property type="entry name" value="CheY-like_superfamily"/>
</dbReference>
<evidence type="ECO:0000259" key="3">
    <source>
        <dbReference type="PROSITE" id="PS50110"/>
    </source>
</evidence>
<reference evidence="5" key="1">
    <citation type="journal article" date="2020" name="Appl. Environ. Microbiol.">
        <title>Diazotrophic Anaeromyxobacter Isolates from Soils.</title>
        <authorList>
            <person name="Masuda Y."/>
            <person name="Yamanaka H."/>
            <person name="Xu Z.X."/>
            <person name="Shiratori Y."/>
            <person name="Aono T."/>
            <person name="Amachi S."/>
            <person name="Senoo K."/>
            <person name="Itoh H."/>
        </authorList>
    </citation>
    <scope>NUCLEOTIDE SEQUENCE [LARGE SCALE GENOMIC DNA]</scope>
    <source>
        <strain evidence="5">R267</strain>
    </source>
</reference>
<evidence type="ECO:0000256" key="2">
    <source>
        <dbReference type="PROSITE-ProRule" id="PRU00169"/>
    </source>
</evidence>
<protein>
    <recommendedName>
        <fullName evidence="3">Response regulatory domain-containing protein</fullName>
    </recommendedName>
</protein>
<dbReference type="EMBL" id="BJTG01000004">
    <property type="protein sequence ID" value="GEJ57426.1"/>
    <property type="molecule type" value="Genomic_DNA"/>
</dbReference>
<evidence type="ECO:0000313" key="5">
    <source>
        <dbReference type="Proteomes" id="UP000503640"/>
    </source>
</evidence>
<dbReference type="AlphaFoldDB" id="A0A7I9VLZ6"/>
<dbReference type="GO" id="GO:0000160">
    <property type="term" value="P:phosphorelay signal transduction system"/>
    <property type="evidence" value="ECO:0007669"/>
    <property type="project" value="InterPro"/>
</dbReference>